<dbReference type="GO" id="GO:0003677">
    <property type="term" value="F:DNA binding"/>
    <property type="evidence" value="ECO:0007669"/>
    <property type="project" value="UniProtKB-KW"/>
</dbReference>
<dbReference type="Proteomes" id="UP000198651">
    <property type="component" value="Chromosome I"/>
</dbReference>
<dbReference type="PROSITE" id="PS00045">
    <property type="entry name" value="HISTONE_LIKE"/>
    <property type="match status" value="1"/>
</dbReference>
<dbReference type="InterPro" id="IPR000119">
    <property type="entry name" value="Hist_DNA-bd"/>
</dbReference>
<protein>
    <submittedName>
        <fullName evidence="4">Integration host factor subunit beta</fullName>
    </submittedName>
</protein>
<evidence type="ECO:0000313" key="4">
    <source>
        <dbReference type="EMBL" id="CUT17996.1"/>
    </source>
</evidence>
<name>A0A0S4M4W3_9BURK</name>
<dbReference type="CDD" id="cd13836">
    <property type="entry name" value="IHF_B"/>
    <property type="match status" value="1"/>
</dbReference>
<dbReference type="OrthoDB" id="9799835at2"/>
<dbReference type="SUPFAM" id="SSF47729">
    <property type="entry name" value="IHF-like DNA-binding proteins"/>
    <property type="match status" value="1"/>
</dbReference>
<dbReference type="AlphaFoldDB" id="A0A0S4M4W3"/>
<evidence type="ECO:0000256" key="3">
    <source>
        <dbReference type="RuleBase" id="RU003939"/>
    </source>
</evidence>
<proteinExistence type="inferred from homology"/>
<comment type="similarity">
    <text evidence="1 3">Belongs to the bacterial histone-like protein family.</text>
</comment>
<dbReference type="InterPro" id="IPR010992">
    <property type="entry name" value="IHF-like_DNA-bd_dom_sf"/>
</dbReference>
<reference evidence="5" key="1">
    <citation type="submission" date="2015-11" db="EMBL/GenBank/DDBJ databases">
        <authorList>
            <person name="Seth-Smith H.M.B."/>
        </authorList>
    </citation>
    <scope>NUCLEOTIDE SEQUENCE [LARGE SCALE GENOMIC DNA]</scope>
    <source>
        <strain evidence="5">2013Ark11</strain>
    </source>
</reference>
<dbReference type="EMBL" id="LN906597">
    <property type="protein sequence ID" value="CUT17996.1"/>
    <property type="molecule type" value="Genomic_DNA"/>
</dbReference>
<sequence>MSKYGVNRSDIIARVAERCGGGLSLKECDSIVRVILNALSESLADGGRVEIRGFGSFGLNYRAPRIGRNPRNGESVSIPARCIPHFKPGKELRAVVDDSSHRSSSSQS</sequence>
<dbReference type="RefSeq" id="WP_092343442.1">
    <property type="nucleotide sequence ID" value="NZ_FLSL01000090.1"/>
</dbReference>
<gene>
    <name evidence="4" type="primary">ihfB</name>
    <name evidence="4" type="ORF">Ark11_1186</name>
</gene>
<dbReference type="STRING" id="1561003.Ark11_1186"/>
<keyword evidence="2" id="KW-0238">DNA-binding</keyword>
<dbReference type="Pfam" id="PF00216">
    <property type="entry name" value="Bac_DNA_binding"/>
    <property type="match status" value="1"/>
</dbReference>
<dbReference type="PANTHER" id="PTHR33175:SF5">
    <property type="entry name" value="INTEGRATION HOST FACTOR SUBUNIT BETA"/>
    <property type="match status" value="1"/>
</dbReference>
<dbReference type="PANTHER" id="PTHR33175">
    <property type="entry name" value="DNA-BINDING PROTEIN HU"/>
    <property type="match status" value="1"/>
</dbReference>
<accession>A0A0S4M4W3</accession>
<dbReference type="GO" id="GO:0030527">
    <property type="term" value="F:structural constituent of chromatin"/>
    <property type="evidence" value="ECO:0007669"/>
    <property type="project" value="InterPro"/>
</dbReference>
<dbReference type="SMART" id="SM00411">
    <property type="entry name" value="BHL"/>
    <property type="match status" value="1"/>
</dbReference>
<dbReference type="PATRIC" id="fig|1561003.3.peg.1219"/>
<evidence type="ECO:0000256" key="1">
    <source>
        <dbReference type="ARBA" id="ARBA00010529"/>
    </source>
</evidence>
<dbReference type="GO" id="GO:0005829">
    <property type="term" value="C:cytosol"/>
    <property type="evidence" value="ECO:0007669"/>
    <property type="project" value="TreeGrafter"/>
</dbReference>
<evidence type="ECO:0000313" key="5">
    <source>
        <dbReference type="Proteomes" id="UP000198651"/>
    </source>
</evidence>
<dbReference type="PRINTS" id="PR01727">
    <property type="entry name" value="DNABINDINGHU"/>
</dbReference>
<dbReference type="Gene3D" id="4.10.520.10">
    <property type="entry name" value="IHF-like DNA-binding proteins"/>
    <property type="match status" value="1"/>
</dbReference>
<organism evidence="4 5">
    <name type="scientific">Candidatus Ichthyocystis hellenicum</name>
    <dbReference type="NCBI Taxonomy" id="1561003"/>
    <lineage>
        <taxon>Bacteria</taxon>
        <taxon>Pseudomonadati</taxon>
        <taxon>Pseudomonadota</taxon>
        <taxon>Betaproteobacteria</taxon>
        <taxon>Burkholderiales</taxon>
        <taxon>Candidatus Ichthyocystis</taxon>
    </lineage>
</organism>
<dbReference type="InterPro" id="IPR020816">
    <property type="entry name" value="Histone-like_DNA-bd_CS"/>
</dbReference>
<keyword evidence="5" id="KW-1185">Reference proteome</keyword>
<evidence type="ECO:0000256" key="2">
    <source>
        <dbReference type="ARBA" id="ARBA00023125"/>
    </source>
</evidence>